<accession>A0ABT9NS41</accession>
<dbReference type="EC" id="3.1.1.31" evidence="5 7"/>
<evidence type="ECO:0000256" key="7">
    <source>
        <dbReference type="RuleBase" id="RU365095"/>
    </source>
</evidence>
<reference evidence="9 10" key="1">
    <citation type="submission" date="2023-07" db="EMBL/GenBank/DDBJ databases">
        <title>Sequencing the genomes of 1000 actinobacteria strains.</title>
        <authorList>
            <person name="Klenk H.-P."/>
        </authorList>
    </citation>
    <scope>NUCLEOTIDE SEQUENCE [LARGE SCALE GENOMIC DNA]</scope>
    <source>
        <strain evidence="9 10">GD13</strain>
    </source>
</reference>
<dbReference type="InterPro" id="IPR039104">
    <property type="entry name" value="6PGL"/>
</dbReference>
<organism evidence="9 10">
    <name type="scientific">Nocardioides massiliensis</name>
    <dbReference type="NCBI Taxonomy" id="1325935"/>
    <lineage>
        <taxon>Bacteria</taxon>
        <taxon>Bacillati</taxon>
        <taxon>Actinomycetota</taxon>
        <taxon>Actinomycetes</taxon>
        <taxon>Propionibacteriales</taxon>
        <taxon>Nocardioidaceae</taxon>
        <taxon>Nocardioides</taxon>
    </lineage>
</organism>
<dbReference type="PANTHER" id="PTHR11054">
    <property type="entry name" value="6-PHOSPHOGLUCONOLACTONASE"/>
    <property type="match status" value="1"/>
</dbReference>
<comment type="function">
    <text evidence="2 7">Hydrolysis of 6-phosphogluconolactone to 6-phosphogluconate.</text>
</comment>
<gene>
    <name evidence="7" type="primary">pgl</name>
    <name evidence="9" type="ORF">J2S59_002935</name>
</gene>
<sequence>MTLEPQVLVHPDADAVAEAAAAAFVHRLASAQAAGMIPQVALTGGGIAETFHRAVAASPGEVDWSRVVFWWGDERFVEADDDERNALQARRALLDALPVDPANVHEAPALTPGADPDATLAVAAQDYAAALREHGASTFTVMLLGIGPDGHVASLFPGHAGVGVEDQLTVAVPNSPKPPPARISLSLPVLNRSDAVWFLAAGEGKADAVRRSLEPGPVAEIPARGVRGLQETIYYVDEAAAPPSARA</sequence>
<dbReference type="GO" id="GO:0017057">
    <property type="term" value="F:6-phosphogluconolactonase activity"/>
    <property type="evidence" value="ECO:0007669"/>
    <property type="project" value="UniProtKB-EC"/>
</dbReference>
<comment type="catalytic activity">
    <reaction evidence="1 7">
        <text>6-phospho-D-glucono-1,5-lactone + H2O = 6-phospho-D-gluconate + H(+)</text>
        <dbReference type="Rhea" id="RHEA:12556"/>
        <dbReference type="ChEBI" id="CHEBI:15377"/>
        <dbReference type="ChEBI" id="CHEBI:15378"/>
        <dbReference type="ChEBI" id="CHEBI:57955"/>
        <dbReference type="ChEBI" id="CHEBI:58759"/>
        <dbReference type="EC" id="3.1.1.31"/>
    </reaction>
</comment>
<dbReference type="RefSeq" id="WP_068118409.1">
    <property type="nucleotide sequence ID" value="NZ_CCXJ01000137.1"/>
</dbReference>
<comment type="caution">
    <text evidence="9">The sequence shown here is derived from an EMBL/GenBank/DDBJ whole genome shotgun (WGS) entry which is preliminary data.</text>
</comment>
<dbReference type="InterPro" id="IPR006148">
    <property type="entry name" value="Glc/Gal-6P_isomerase"/>
</dbReference>
<evidence type="ECO:0000313" key="10">
    <source>
        <dbReference type="Proteomes" id="UP001240447"/>
    </source>
</evidence>
<proteinExistence type="inferred from homology"/>
<dbReference type="Gene3D" id="3.40.50.1360">
    <property type="match status" value="1"/>
</dbReference>
<comment type="similarity">
    <text evidence="4 7">Belongs to the glucosamine/galactosamine-6-phosphate isomerase family. 6-phosphogluconolactonase subfamily.</text>
</comment>
<evidence type="ECO:0000256" key="6">
    <source>
        <dbReference type="ARBA" id="ARBA00020337"/>
    </source>
</evidence>
<evidence type="ECO:0000256" key="2">
    <source>
        <dbReference type="ARBA" id="ARBA00002681"/>
    </source>
</evidence>
<name>A0ABT9NS41_9ACTN</name>
<protein>
    <recommendedName>
        <fullName evidence="6 7">6-phosphogluconolactonase</fullName>
        <shortName evidence="7">6PGL</shortName>
        <ecNumber evidence="5 7">3.1.1.31</ecNumber>
    </recommendedName>
</protein>
<dbReference type="InterPro" id="IPR005900">
    <property type="entry name" value="6-phosphogluconolactonase_DevB"/>
</dbReference>
<comment type="pathway">
    <text evidence="3 7">Carbohydrate degradation; pentose phosphate pathway; D-ribulose 5-phosphate from D-glucose 6-phosphate (oxidative stage): step 2/3.</text>
</comment>
<evidence type="ECO:0000256" key="4">
    <source>
        <dbReference type="ARBA" id="ARBA00010662"/>
    </source>
</evidence>
<keyword evidence="10" id="KW-1185">Reference proteome</keyword>
<feature type="domain" description="Glucosamine/galactosamine-6-phosphate isomerase" evidence="8">
    <location>
        <begin position="11"/>
        <end position="230"/>
    </location>
</feature>
<evidence type="ECO:0000256" key="1">
    <source>
        <dbReference type="ARBA" id="ARBA00000832"/>
    </source>
</evidence>
<evidence type="ECO:0000256" key="5">
    <source>
        <dbReference type="ARBA" id="ARBA00013198"/>
    </source>
</evidence>
<evidence type="ECO:0000259" key="8">
    <source>
        <dbReference type="Pfam" id="PF01182"/>
    </source>
</evidence>
<dbReference type="SUPFAM" id="SSF100950">
    <property type="entry name" value="NagB/RpiA/CoA transferase-like"/>
    <property type="match status" value="1"/>
</dbReference>
<dbReference type="EMBL" id="JAUSQM010000001">
    <property type="protein sequence ID" value="MDP9823126.1"/>
    <property type="molecule type" value="Genomic_DNA"/>
</dbReference>
<dbReference type="NCBIfam" id="TIGR01198">
    <property type="entry name" value="pgl"/>
    <property type="match status" value="1"/>
</dbReference>
<dbReference type="InterPro" id="IPR037171">
    <property type="entry name" value="NagB/RpiA_transferase-like"/>
</dbReference>
<keyword evidence="7 9" id="KW-0378">Hydrolase</keyword>
<dbReference type="CDD" id="cd01400">
    <property type="entry name" value="6PGL"/>
    <property type="match status" value="1"/>
</dbReference>
<dbReference type="Proteomes" id="UP001240447">
    <property type="component" value="Unassembled WGS sequence"/>
</dbReference>
<evidence type="ECO:0000313" key="9">
    <source>
        <dbReference type="EMBL" id="MDP9823126.1"/>
    </source>
</evidence>
<dbReference type="Pfam" id="PF01182">
    <property type="entry name" value="Glucosamine_iso"/>
    <property type="match status" value="1"/>
</dbReference>
<dbReference type="PANTHER" id="PTHR11054:SF0">
    <property type="entry name" value="6-PHOSPHOGLUCONOLACTONASE"/>
    <property type="match status" value="1"/>
</dbReference>
<evidence type="ECO:0000256" key="3">
    <source>
        <dbReference type="ARBA" id="ARBA00004961"/>
    </source>
</evidence>